<keyword evidence="12" id="KW-1185">Reference proteome</keyword>
<organism evidence="11 12">
    <name type="scientific">Gemmiger gallinarum</name>
    <dbReference type="NCBI Taxonomy" id="2779354"/>
    <lineage>
        <taxon>Bacteria</taxon>
        <taxon>Bacillati</taxon>
        <taxon>Bacillota</taxon>
        <taxon>Clostridia</taxon>
        <taxon>Eubacteriales</taxon>
        <taxon>Gemmiger</taxon>
    </lineage>
</organism>
<sequence>MPRNMQSNHAPASHSGQVDFSTGSVRQNILAVAAPMLVAQVLNLLYNIVDRIYIGKLPGEGALALAGLGVCFPIVTLVTAFANLFGVGGSPLCSIARGQKDFAKARRIMANAYFMLLVCGVGLTVLGMAFHRPILYLLGASDETYPYASAYLMIYLLGTVFVMTSLGLNPYINSQGFAKTGMLTVLLGAAVNIVLDPVFIFLLGMGVRGAAVATVFSQFLSAVWVVRFLTGPKAELKLEWKGFRPDFACIGRIAALGTSSFVMSFTDSLVQVACNATLQSFGGDIYVSVMTVINSVRQIAQTPVMALTDGASPVISYNYGARSISRVRQAIRFMTQLGFGYTLLIWGLISAFPTLFIRIFNQDPALVAAAVPSLHIYFFGFVMMAFQFAGQSVFKSLGKAKIAIFFSLLRKAVIVVPLTLILPHVAGLGVNGVFLAEPISNVIGGLACYITMRLTVMPELSALEREKTAV</sequence>
<dbReference type="PANTHER" id="PTHR43823">
    <property type="entry name" value="SPORULATION PROTEIN YKVU"/>
    <property type="match status" value="1"/>
</dbReference>
<accession>A0ABR9R478</accession>
<dbReference type="InterPro" id="IPR048279">
    <property type="entry name" value="MdtK-like"/>
</dbReference>
<gene>
    <name evidence="11" type="ORF">INF35_09170</name>
</gene>
<dbReference type="CDD" id="cd13143">
    <property type="entry name" value="MATE_MepA_like"/>
    <property type="match status" value="1"/>
</dbReference>
<keyword evidence="6 10" id="KW-0812">Transmembrane</keyword>
<evidence type="ECO:0000256" key="5">
    <source>
        <dbReference type="ARBA" id="ARBA00022475"/>
    </source>
</evidence>
<evidence type="ECO:0000256" key="7">
    <source>
        <dbReference type="ARBA" id="ARBA00022989"/>
    </source>
</evidence>
<feature type="transmembrane region" description="Helical" evidence="10">
    <location>
        <begin position="183"/>
        <end position="204"/>
    </location>
</feature>
<feature type="transmembrane region" description="Helical" evidence="10">
    <location>
        <begin position="210"/>
        <end position="229"/>
    </location>
</feature>
<feature type="transmembrane region" description="Helical" evidence="10">
    <location>
        <begin position="338"/>
        <end position="360"/>
    </location>
</feature>
<evidence type="ECO:0000256" key="4">
    <source>
        <dbReference type="ARBA" id="ARBA00022448"/>
    </source>
</evidence>
<dbReference type="Proteomes" id="UP000768567">
    <property type="component" value="Unassembled WGS sequence"/>
</dbReference>
<dbReference type="InterPro" id="IPR002528">
    <property type="entry name" value="MATE_fam"/>
</dbReference>
<comment type="similarity">
    <text evidence="2">Belongs to the multi antimicrobial extrusion (MATE) (TC 2.A.66.1) family. MepA subfamily.</text>
</comment>
<keyword evidence="5" id="KW-1003">Cell membrane</keyword>
<comment type="subcellular location">
    <subcellularLocation>
        <location evidence="1">Cell membrane</location>
        <topology evidence="1">Multi-pass membrane protein</topology>
    </subcellularLocation>
</comment>
<feature type="transmembrane region" description="Helical" evidence="10">
    <location>
        <begin position="108"/>
        <end position="130"/>
    </location>
</feature>
<feature type="transmembrane region" description="Helical" evidence="10">
    <location>
        <begin position="150"/>
        <end position="171"/>
    </location>
</feature>
<evidence type="ECO:0000256" key="2">
    <source>
        <dbReference type="ARBA" id="ARBA00008417"/>
    </source>
</evidence>
<evidence type="ECO:0000256" key="3">
    <source>
        <dbReference type="ARBA" id="ARBA00022106"/>
    </source>
</evidence>
<evidence type="ECO:0000256" key="10">
    <source>
        <dbReference type="SAM" id="Phobius"/>
    </source>
</evidence>
<dbReference type="EMBL" id="JADCKC010000002">
    <property type="protein sequence ID" value="MBE5037953.1"/>
    <property type="molecule type" value="Genomic_DNA"/>
</dbReference>
<evidence type="ECO:0000256" key="9">
    <source>
        <dbReference type="ARBA" id="ARBA00023251"/>
    </source>
</evidence>
<name>A0ABR9R478_9FIRM</name>
<keyword evidence="4" id="KW-0813">Transport</keyword>
<protein>
    <recommendedName>
        <fullName evidence="3">Multidrug export protein MepA</fullName>
    </recommendedName>
</protein>
<evidence type="ECO:0000313" key="11">
    <source>
        <dbReference type="EMBL" id="MBE5037953.1"/>
    </source>
</evidence>
<dbReference type="NCBIfam" id="TIGR00797">
    <property type="entry name" value="matE"/>
    <property type="match status" value="1"/>
</dbReference>
<feature type="transmembrane region" description="Helical" evidence="10">
    <location>
        <begin position="366"/>
        <end position="390"/>
    </location>
</feature>
<keyword evidence="8 10" id="KW-0472">Membrane</keyword>
<proteinExistence type="inferred from homology"/>
<evidence type="ECO:0000313" key="12">
    <source>
        <dbReference type="Proteomes" id="UP000768567"/>
    </source>
</evidence>
<dbReference type="PANTHER" id="PTHR43823:SF3">
    <property type="entry name" value="MULTIDRUG EXPORT PROTEIN MEPA"/>
    <property type="match status" value="1"/>
</dbReference>
<dbReference type="InterPro" id="IPR045070">
    <property type="entry name" value="MATE_MepA-like"/>
</dbReference>
<dbReference type="PIRSF" id="PIRSF006603">
    <property type="entry name" value="DinF"/>
    <property type="match status" value="1"/>
</dbReference>
<dbReference type="InterPro" id="IPR051327">
    <property type="entry name" value="MATE_MepA_subfamily"/>
</dbReference>
<reference evidence="11 12" key="1">
    <citation type="submission" date="2020-10" db="EMBL/GenBank/DDBJ databases">
        <title>ChiBAC.</title>
        <authorList>
            <person name="Zenner C."/>
            <person name="Hitch T.C.A."/>
            <person name="Clavel T."/>
        </authorList>
    </citation>
    <scope>NUCLEOTIDE SEQUENCE [LARGE SCALE GENOMIC DNA]</scope>
    <source>
        <strain evidence="11 12">DSM 109015</strain>
    </source>
</reference>
<feature type="transmembrane region" description="Helical" evidence="10">
    <location>
        <begin position="61"/>
        <end position="87"/>
    </location>
</feature>
<keyword evidence="7 10" id="KW-1133">Transmembrane helix</keyword>
<comment type="caution">
    <text evidence="11">The sequence shown here is derived from an EMBL/GenBank/DDBJ whole genome shotgun (WGS) entry which is preliminary data.</text>
</comment>
<evidence type="ECO:0000256" key="6">
    <source>
        <dbReference type="ARBA" id="ARBA00022692"/>
    </source>
</evidence>
<dbReference type="Pfam" id="PF01554">
    <property type="entry name" value="MatE"/>
    <property type="match status" value="2"/>
</dbReference>
<feature type="transmembrane region" description="Helical" evidence="10">
    <location>
        <begin position="29"/>
        <end position="49"/>
    </location>
</feature>
<keyword evidence="9" id="KW-0046">Antibiotic resistance</keyword>
<evidence type="ECO:0000256" key="8">
    <source>
        <dbReference type="ARBA" id="ARBA00023136"/>
    </source>
</evidence>
<evidence type="ECO:0000256" key="1">
    <source>
        <dbReference type="ARBA" id="ARBA00004651"/>
    </source>
</evidence>